<evidence type="ECO:0000313" key="1">
    <source>
        <dbReference type="EMBL" id="LAB44531.1"/>
    </source>
</evidence>
<proteinExistence type="predicted"/>
<reference evidence="1" key="2">
    <citation type="submission" date="2017-11" db="EMBL/GenBank/DDBJ databases">
        <title>Coralsnake Venomics: Analyses of Venom Gland Transcriptomes and Proteomes of Six Brazilian Taxa.</title>
        <authorList>
            <person name="Aird S.D."/>
            <person name="Jorge da Silva N."/>
            <person name="Qiu L."/>
            <person name="Villar-Briones A."/>
            <person name="Aparecida-Saddi V."/>
            <person name="Campos-Telles M.P."/>
            <person name="Grau M."/>
            <person name="Mikheyev A.S."/>
        </authorList>
    </citation>
    <scope>NUCLEOTIDE SEQUENCE</scope>
    <source>
        <tissue evidence="1">Venom_gland</tissue>
    </source>
</reference>
<protein>
    <submittedName>
        <fullName evidence="1">Uncharacterized protein</fullName>
    </submittedName>
</protein>
<sequence length="136" mass="15375">MWALQFKSAAFFYHLSSFCLRQPSQLGQHQELLSSWHRLLSPRSLLQDSGLCRQNCSLPSDGAPQGQAASEGRTGYISTSSELDALTKGYRLVLLSLIPGKECLYLSRKSEFLNPCNCGWGRNTVLKRFLLFWRNS</sequence>
<name>A0A2D4NFP4_9SAUR</name>
<dbReference type="AlphaFoldDB" id="A0A2D4NFP4"/>
<organism evidence="1">
    <name type="scientific">Micrurus spixii</name>
    <name type="common">Amazon coral snake</name>
    <dbReference type="NCBI Taxonomy" id="129469"/>
    <lineage>
        <taxon>Eukaryota</taxon>
        <taxon>Metazoa</taxon>
        <taxon>Chordata</taxon>
        <taxon>Craniata</taxon>
        <taxon>Vertebrata</taxon>
        <taxon>Euteleostomi</taxon>
        <taxon>Lepidosauria</taxon>
        <taxon>Squamata</taxon>
        <taxon>Bifurcata</taxon>
        <taxon>Unidentata</taxon>
        <taxon>Episquamata</taxon>
        <taxon>Toxicofera</taxon>
        <taxon>Serpentes</taxon>
        <taxon>Colubroidea</taxon>
        <taxon>Elapidae</taxon>
        <taxon>Elapinae</taxon>
        <taxon>Micrurus</taxon>
    </lineage>
</organism>
<reference evidence="1" key="1">
    <citation type="submission" date="2017-07" db="EMBL/GenBank/DDBJ databases">
        <authorList>
            <person name="Mikheyev A."/>
            <person name="Grau M."/>
        </authorList>
    </citation>
    <scope>NUCLEOTIDE SEQUENCE</scope>
    <source>
        <tissue evidence="1">Venom_gland</tissue>
    </source>
</reference>
<accession>A0A2D4NFP4</accession>
<dbReference type="EMBL" id="IACM01173400">
    <property type="protein sequence ID" value="LAB44531.1"/>
    <property type="molecule type" value="Transcribed_RNA"/>
</dbReference>